<protein>
    <recommendedName>
        <fullName evidence="2">Reverse transcriptase domain-containing protein</fullName>
    </recommendedName>
</protein>
<reference evidence="1" key="1">
    <citation type="submission" date="2017-05" db="UniProtKB">
        <authorList>
            <consortium name="EnsemblMetazoa"/>
        </authorList>
    </citation>
    <scope>IDENTIFICATION</scope>
</reference>
<sequence>VSSVHKDLGVYLSADLSLSNHISDIISKAYKTLGLIRRSYSISVSVEIKKTLYIYLVLSQLVYCSLIWRPNLVKDFMLLERVQQKATKYILNNFVSDYRTRLMSLNMLPSVIILELNDISFFVKN</sequence>
<evidence type="ECO:0008006" key="2">
    <source>
        <dbReference type="Google" id="ProtNLM"/>
    </source>
</evidence>
<name>A0A1X7TPQ0_AMPQE</name>
<proteinExistence type="predicted"/>
<dbReference type="EnsemblMetazoa" id="Aqu2.1.16912_001">
    <property type="protein sequence ID" value="Aqu2.1.16912_001"/>
    <property type="gene ID" value="Aqu2.1.16912"/>
</dbReference>
<accession>A0A1X7TPQ0</accession>
<dbReference type="InParanoid" id="A0A1X7TPQ0"/>
<dbReference type="AlphaFoldDB" id="A0A1X7TPQ0"/>
<organism evidence="1">
    <name type="scientific">Amphimedon queenslandica</name>
    <name type="common">Sponge</name>
    <dbReference type="NCBI Taxonomy" id="400682"/>
    <lineage>
        <taxon>Eukaryota</taxon>
        <taxon>Metazoa</taxon>
        <taxon>Porifera</taxon>
        <taxon>Demospongiae</taxon>
        <taxon>Heteroscleromorpha</taxon>
        <taxon>Haplosclerida</taxon>
        <taxon>Niphatidae</taxon>
        <taxon>Amphimedon</taxon>
    </lineage>
</organism>
<dbReference type="PANTHER" id="PTHR33332">
    <property type="entry name" value="REVERSE TRANSCRIPTASE DOMAIN-CONTAINING PROTEIN"/>
    <property type="match status" value="1"/>
</dbReference>
<evidence type="ECO:0000313" key="1">
    <source>
        <dbReference type="EnsemblMetazoa" id="Aqu2.1.16912_001"/>
    </source>
</evidence>